<dbReference type="InterPro" id="IPR029119">
    <property type="entry name" value="MutY_C"/>
</dbReference>
<dbReference type="SUPFAM" id="SSF48150">
    <property type="entry name" value="DNA-glycosylase"/>
    <property type="match status" value="1"/>
</dbReference>
<evidence type="ECO:0000256" key="11">
    <source>
        <dbReference type="ARBA" id="ARBA00023014"/>
    </source>
</evidence>
<dbReference type="EC" id="3.2.2.31" evidence="4 14"/>
<dbReference type="InterPro" id="IPR005760">
    <property type="entry name" value="A/G_AdeGlyc_MutY"/>
</dbReference>
<sequence>MAAIQDVEAAASAGPAIAEKLLAWYGREGRSLPWRIPPGADETPDPYKVWLSEVMLQQTTVKAVLPRYGRFLRRWPRVEDLAAAPLGDVLAEWAGLGYYARARNLHACAVAVAEEHGGRFPATEAGLKQLPGIGDYTAAAIAAIAFNEPAAPVDGNIERVMTRLFALKTPLPEAKPEIKALAASLTPKDRPGDFAQCLMDLGAQICTPKRPACGLCPIRADCAGYAEGLAEVLPYKAAKAERPTRLGTAFVSVRQDGAVLLRERPPKGLLGGMLEVPSTPWEGQQASAPLDFAPLEADWRKKVGLVEHTFTHFHLKLEIYAAEVAEGAALSVAADPGRCRWVARRDLADAALPSLMRKVLRHGLGE</sequence>
<dbReference type="PANTHER" id="PTHR42944:SF1">
    <property type="entry name" value="ADENINE DNA GLYCOSYLASE"/>
    <property type="match status" value="1"/>
</dbReference>
<dbReference type="InterPro" id="IPR004036">
    <property type="entry name" value="Endonuclease-III-like_CS2"/>
</dbReference>
<keyword evidence="17" id="KW-1185">Reference proteome</keyword>
<evidence type="ECO:0000256" key="14">
    <source>
        <dbReference type="RuleBase" id="RU365096"/>
    </source>
</evidence>
<dbReference type="Gene3D" id="1.10.1670.10">
    <property type="entry name" value="Helix-hairpin-Helix base-excision DNA repair enzymes (C-terminal)"/>
    <property type="match status" value="1"/>
</dbReference>
<keyword evidence="6" id="KW-0004">4Fe-4S</keyword>
<dbReference type="Pfam" id="PF10576">
    <property type="entry name" value="EndIII_4Fe-2S"/>
    <property type="match status" value="1"/>
</dbReference>
<comment type="cofactor">
    <cofactor evidence="14">
        <name>[4Fe-4S] cluster</name>
        <dbReference type="ChEBI" id="CHEBI:49883"/>
    </cofactor>
    <text evidence="14">Binds 1 [4Fe-4S] cluster.</text>
</comment>
<keyword evidence="10 14" id="KW-0408">Iron</keyword>
<reference evidence="16 17" key="1">
    <citation type="submission" date="2016-07" db="EMBL/GenBank/DDBJ databases">
        <title>Draft genome sequence of Methyloligella halotolerans C2T (VKM B-2706T=CCUG 61687T=DSM 25045T), a halotolerant polyhydroxybutyrate accumulating methylotroph.</title>
        <authorList>
            <person name="Vasilenko O.V."/>
            <person name="Doronina N.V."/>
            <person name="Poroshina M.N."/>
            <person name="Tarlachkov S.V."/>
            <person name="Trotsenko Y.A."/>
        </authorList>
    </citation>
    <scope>NUCLEOTIDE SEQUENCE [LARGE SCALE GENOMIC DNA]</scope>
    <source>
        <strain evidence="16 17">VKM B-2706</strain>
    </source>
</reference>
<dbReference type="InterPro" id="IPR044298">
    <property type="entry name" value="MIG/MutY"/>
</dbReference>
<protein>
    <recommendedName>
        <fullName evidence="5 14">Adenine DNA glycosylase</fullName>
        <ecNumber evidence="4 14">3.2.2.31</ecNumber>
    </recommendedName>
</protein>
<dbReference type="GO" id="GO:0034039">
    <property type="term" value="F:8-oxo-7,8-dihydroguanine DNA N-glycosylase activity"/>
    <property type="evidence" value="ECO:0007669"/>
    <property type="project" value="TreeGrafter"/>
</dbReference>
<dbReference type="SUPFAM" id="SSF55811">
    <property type="entry name" value="Nudix"/>
    <property type="match status" value="1"/>
</dbReference>
<dbReference type="InterPro" id="IPR023170">
    <property type="entry name" value="HhH_base_excis_C"/>
</dbReference>
<dbReference type="STRING" id="1177755.A7A08_02003"/>
<dbReference type="RefSeq" id="WP_245290863.1">
    <property type="nucleotide sequence ID" value="NZ_MASI01000004.1"/>
</dbReference>
<evidence type="ECO:0000256" key="8">
    <source>
        <dbReference type="ARBA" id="ARBA00022763"/>
    </source>
</evidence>
<dbReference type="InterPro" id="IPR003265">
    <property type="entry name" value="HhH-GPD_domain"/>
</dbReference>
<dbReference type="Pfam" id="PF14815">
    <property type="entry name" value="NUDIX_4"/>
    <property type="match status" value="1"/>
</dbReference>
<evidence type="ECO:0000256" key="1">
    <source>
        <dbReference type="ARBA" id="ARBA00000843"/>
    </source>
</evidence>
<dbReference type="Proteomes" id="UP000095087">
    <property type="component" value="Unassembled WGS sequence"/>
</dbReference>
<dbReference type="PROSITE" id="PS01155">
    <property type="entry name" value="ENDONUCLEASE_III_2"/>
    <property type="match status" value="1"/>
</dbReference>
<evidence type="ECO:0000256" key="10">
    <source>
        <dbReference type="ARBA" id="ARBA00023004"/>
    </source>
</evidence>
<dbReference type="AlphaFoldDB" id="A0A1E2RYE0"/>
<dbReference type="Pfam" id="PF00633">
    <property type="entry name" value="HHH"/>
    <property type="match status" value="1"/>
</dbReference>
<evidence type="ECO:0000256" key="6">
    <source>
        <dbReference type="ARBA" id="ARBA00022485"/>
    </source>
</evidence>
<evidence type="ECO:0000256" key="4">
    <source>
        <dbReference type="ARBA" id="ARBA00012045"/>
    </source>
</evidence>
<dbReference type="InterPro" id="IPR000445">
    <property type="entry name" value="HhH_motif"/>
</dbReference>
<keyword evidence="8 14" id="KW-0227">DNA damage</keyword>
<evidence type="ECO:0000313" key="17">
    <source>
        <dbReference type="Proteomes" id="UP000095087"/>
    </source>
</evidence>
<keyword evidence="12" id="KW-0234">DNA repair</keyword>
<dbReference type="Gene3D" id="3.90.79.10">
    <property type="entry name" value="Nucleoside Triphosphate Pyrophosphohydrolase"/>
    <property type="match status" value="1"/>
</dbReference>
<comment type="function">
    <text evidence="2">Adenine glycosylase active on G-A mispairs. MutY also corrects error-prone DNA synthesis past GO lesions which are due to the oxidatively damaged form of guanine: 7,8-dihydro-8-oxoguanine (8-oxo-dGTP).</text>
</comment>
<keyword evidence="7" id="KW-0479">Metal-binding</keyword>
<accession>A0A1E2RYE0</accession>
<dbReference type="InterPro" id="IPR003651">
    <property type="entry name" value="Endonuclease3_FeS-loop_motif"/>
</dbReference>
<keyword evidence="9 16" id="KW-0378">Hydrolase</keyword>
<dbReference type="NCBIfam" id="TIGR01084">
    <property type="entry name" value="mutY"/>
    <property type="match status" value="1"/>
</dbReference>
<name>A0A1E2RYE0_9HYPH</name>
<dbReference type="Gene3D" id="1.10.340.30">
    <property type="entry name" value="Hypothetical protein, domain 2"/>
    <property type="match status" value="1"/>
</dbReference>
<dbReference type="SMART" id="SM00525">
    <property type="entry name" value="FES"/>
    <property type="match status" value="1"/>
</dbReference>
<evidence type="ECO:0000256" key="2">
    <source>
        <dbReference type="ARBA" id="ARBA00002933"/>
    </source>
</evidence>
<dbReference type="CDD" id="cd03431">
    <property type="entry name" value="NUDIX_DNA_Glycosylase_C-MutY"/>
    <property type="match status" value="1"/>
</dbReference>
<dbReference type="InterPro" id="IPR015797">
    <property type="entry name" value="NUDIX_hydrolase-like_dom_sf"/>
</dbReference>
<dbReference type="GO" id="GO:0000701">
    <property type="term" value="F:purine-specific mismatch base pair DNA N-glycosylase activity"/>
    <property type="evidence" value="ECO:0007669"/>
    <property type="project" value="UniProtKB-EC"/>
</dbReference>
<evidence type="ECO:0000256" key="7">
    <source>
        <dbReference type="ARBA" id="ARBA00022723"/>
    </source>
</evidence>
<dbReference type="FunFam" id="1.10.340.30:FF:000002">
    <property type="entry name" value="Adenine DNA glycosylase"/>
    <property type="match status" value="1"/>
</dbReference>
<dbReference type="PANTHER" id="PTHR42944">
    <property type="entry name" value="ADENINE DNA GLYCOSYLASE"/>
    <property type="match status" value="1"/>
</dbReference>
<keyword evidence="13 14" id="KW-0326">Glycosidase</keyword>
<dbReference type="CDD" id="cd00056">
    <property type="entry name" value="ENDO3c"/>
    <property type="match status" value="1"/>
</dbReference>
<evidence type="ECO:0000259" key="15">
    <source>
        <dbReference type="SMART" id="SM00478"/>
    </source>
</evidence>
<comment type="catalytic activity">
    <reaction evidence="1 14">
        <text>Hydrolyzes free adenine bases from 7,8-dihydro-8-oxoguanine:adenine mismatched double-stranded DNA, leaving an apurinic site.</text>
        <dbReference type="EC" id="3.2.2.31"/>
    </reaction>
</comment>
<dbReference type="GO" id="GO:0035485">
    <property type="term" value="F:adenine/guanine mispair binding"/>
    <property type="evidence" value="ECO:0007669"/>
    <property type="project" value="TreeGrafter"/>
</dbReference>
<evidence type="ECO:0000256" key="12">
    <source>
        <dbReference type="ARBA" id="ARBA00023204"/>
    </source>
</evidence>
<dbReference type="GO" id="GO:0051539">
    <property type="term" value="F:4 iron, 4 sulfur cluster binding"/>
    <property type="evidence" value="ECO:0007669"/>
    <property type="project" value="UniProtKB-UniRule"/>
</dbReference>
<dbReference type="PATRIC" id="fig|1177755.3.peg.2010"/>
<evidence type="ECO:0000256" key="5">
    <source>
        <dbReference type="ARBA" id="ARBA00022023"/>
    </source>
</evidence>
<dbReference type="EMBL" id="MASI01000004">
    <property type="protein sequence ID" value="ODA67256.1"/>
    <property type="molecule type" value="Genomic_DNA"/>
</dbReference>
<dbReference type="SMART" id="SM00478">
    <property type="entry name" value="ENDO3c"/>
    <property type="match status" value="1"/>
</dbReference>
<evidence type="ECO:0000256" key="13">
    <source>
        <dbReference type="ARBA" id="ARBA00023295"/>
    </source>
</evidence>
<dbReference type="Pfam" id="PF00730">
    <property type="entry name" value="HhH-GPD"/>
    <property type="match status" value="1"/>
</dbReference>
<keyword evidence="11" id="KW-0411">Iron-sulfur</keyword>
<dbReference type="InterPro" id="IPR004035">
    <property type="entry name" value="Endouclease-III_FeS-bd_BS"/>
</dbReference>
<dbReference type="InterPro" id="IPR011257">
    <property type="entry name" value="DNA_glycosylase"/>
</dbReference>
<comment type="caution">
    <text evidence="16">The sequence shown here is derived from an EMBL/GenBank/DDBJ whole genome shotgun (WGS) entry which is preliminary data.</text>
</comment>
<dbReference type="GO" id="GO:0046872">
    <property type="term" value="F:metal ion binding"/>
    <property type="evidence" value="ECO:0007669"/>
    <property type="project" value="UniProtKB-UniRule"/>
</dbReference>
<feature type="domain" description="HhH-GPD" evidence="15">
    <location>
        <begin position="55"/>
        <end position="204"/>
    </location>
</feature>
<evidence type="ECO:0000256" key="3">
    <source>
        <dbReference type="ARBA" id="ARBA00008343"/>
    </source>
</evidence>
<dbReference type="GO" id="GO:0032357">
    <property type="term" value="F:oxidized purine DNA binding"/>
    <property type="evidence" value="ECO:0007669"/>
    <property type="project" value="TreeGrafter"/>
</dbReference>
<organism evidence="16 17">
    <name type="scientific">Methyloligella halotolerans</name>
    <dbReference type="NCBI Taxonomy" id="1177755"/>
    <lineage>
        <taxon>Bacteria</taxon>
        <taxon>Pseudomonadati</taxon>
        <taxon>Pseudomonadota</taxon>
        <taxon>Alphaproteobacteria</taxon>
        <taxon>Hyphomicrobiales</taxon>
        <taxon>Hyphomicrobiaceae</taxon>
        <taxon>Methyloligella</taxon>
    </lineage>
</organism>
<dbReference type="GO" id="GO:0006298">
    <property type="term" value="P:mismatch repair"/>
    <property type="evidence" value="ECO:0007669"/>
    <property type="project" value="TreeGrafter"/>
</dbReference>
<evidence type="ECO:0000256" key="9">
    <source>
        <dbReference type="ARBA" id="ARBA00022801"/>
    </source>
</evidence>
<dbReference type="PROSITE" id="PS00764">
    <property type="entry name" value="ENDONUCLEASE_III_1"/>
    <property type="match status" value="1"/>
</dbReference>
<evidence type="ECO:0000313" key="16">
    <source>
        <dbReference type="EMBL" id="ODA67256.1"/>
    </source>
</evidence>
<comment type="similarity">
    <text evidence="3 14">Belongs to the Nth/MutY family.</text>
</comment>
<gene>
    <name evidence="16" type="ORF">A7A08_02003</name>
</gene>
<dbReference type="GO" id="GO:0006284">
    <property type="term" value="P:base-excision repair"/>
    <property type="evidence" value="ECO:0007669"/>
    <property type="project" value="UniProtKB-UniRule"/>
</dbReference>
<proteinExistence type="inferred from homology"/>